<feature type="domain" description="GGDEF" evidence="5">
    <location>
        <begin position="563"/>
        <end position="701"/>
    </location>
</feature>
<dbReference type="Pfam" id="PF00990">
    <property type="entry name" value="GGDEF"/>
    <property type="match status" value="1"/>
</dbReference>
<dbReference type="CDD" id="cd00130">
    <property type="entry name" value="PAS"/>
    <property type="match status" value="1"/>
</dbReference>
<dbReference type="InterPro" id="IPR001633">
    <property type="entry name" value="EAL_dom"/>
</dbReference>
<comment type="caution">
    <text evidence="6">The sequence shown here is derived from an EMBL/GenBank/DDBJ whole genome shotgun (WGS) entry which is preliminary data.</text>
</comment>
<dbReference type="GO" id="GO:0006355">
    <property type="term" value="P:regulation of DNA-templated transcription"/>
    <property type="evidence" value="ECO:0007669"/>
    <property type="project" value="InterPro"/>
</dbReference>
<feature type="domain" description="PAC" evidence="3">
    <location>
        <begin position="479"/>
        <end position="531"/>
    </location>
</feature>
<dbReference type="PROSITE" id="PS50113">
    <property type="entry name" value="PAC"/>
    <property type="match status" value="1"/>
</dbReference>
<protein>
    <submittedName>
        <fullName evidence="6">Phytochrome-like protein cph2</fullName>
    </submittedName>
</protein>
<dbReference type="Gene3D" id="3.30.450.20">
    <property type="entry name" value="PAS domain"/>
    <property type="match status" value="2"/>
</dbReference>
<feature type="domain" description="Response regulatory" evidence="1">
    <location>
        <begin position="5"/>
        <end position="133"/>
    </location>
</feature>
<dbReference type="SMART" id="SM00267">
    <property type="entry name" value="GGDEF"/>
    <property type="match status" value="1"/>
</dbReference>
<dbReference type="InterPro" id="IPR000700">
    <property type="entry name" value="PAS-assoc_C"/>
</dbReference>
<dbReference type="AlphaFoldDB" id="A0A1J5QSB9"/>
<evidence type="ECO:0000259" key="5">
    <source>
        <dbReference type="PROSITE" id="PS50887"/>
    </source>
</evidence>
<dbReference type="GO" id="GO:0000160">
    <property type="term" value="P:phosphorelay signal transduction system"/>
    <property type="evidence" value="ECO:0007669"/>
    <property type="project" value="InterPro"/>
</dbReference>
<dbReference type="SMART" id="SM00086">
    <property type="entry name" value="PAC"/>
    <property type="match status" value="1"/>
</dbReference>
<dbReference type="Pfam" id="PF08448">
    <property type="entry name" value="PAS_4"/>
    <property type="match status" value="1"/>
</dbReference>
<dbReference type="SUPFAM" id="SSF55073">
    <property type="entry name" value="Nucleotide cyclase"/>
    <property type="match status" value="1"/>
</dbReference>
<evidence type="ECO:0000259" key="1">
    <source>
        <dbReference type="PROSITE" id="PS50110"/>
    </source>
</evidence>
<dbReference type="CDD" id="cd01949">
    <property type="entry name" value="GGDEF"/>
    <property type="match status" value="1"/>
</dbReference>
<dbReference type="Gene3D" id="3.30.70.270">
    <property type="match status" value="1"/>
</dbReference>
<evidence type="ECO:0000259" key="2">
    <source>
        <dbReference type="PROSITE" id="PS50112"/>
    </source>
</evidence>
<dbReference type="SMART" id="SM00448">
    <property type="entry name" value="REC"/>
    <property type="match status" value="2"/>
</dbReference>
<dbReference type="InterPro" id="IPR052155">
    <property type="entry name" value="Biofilm_reg_signaling"/>
</dbReference>
<sequence length="972" mass="108075">MTPRSILLVEDNAQDEMLILRALRRSNVANGIDVVRDGQQALDYLYADGEFAARSGQSPPAVVLLDIGLPRLSGLDVLERLRADARTRTLPVVMLTSSDEDADRVRSYAGGANSFVRKPLDFTEFAETVSRLGVYCWRSTSRRWAEHGMDRNSAALRILAVEDSPADFMLLQRNLAQRGIDASWQRVDRDDALSRALCEDWDVVLTDFSVPGMDLLHSVGRIRARDPLLPVILVSGSIGEEKAVELLRAGIADFVLKDRPARLGDAIRRALADSAARRALQRSTDELQRSRAQLQAVLDALPDLLFEVDAQLRIVGHHSPRSELLAVPPERFLGRSFADVLPEPAARICTAALHVARRDGWAISEPYPLRLGDTEYWFEASMTWRDSPPGYIVLTRDVTARRRDEQELRIAATAFETQQGMIVTDPQGVIQRVNRAFTRLTGYTAEEAVGNSPRLLRSGRYDEAFYRAMWQAVARDGYWAGELVNRHRDGELRVEWVTISAVTDAAGAVTHYVGSFSDLTQQREAEARAQHLAQYDPLTELPNRALLHDRIAHALTGSARTREYCAMLLLDLDRFKDINDALGHRAGDQLLLQAAQRMRAVVRDGDTLARFGGDKFAIIMEDLGADAHRAARYASALADKVRGTLAARYALGEHTPACSASIGVTLFNGDDGNVETVLKQSELAMYRAKTEGRDRVRFFEQEMQSALELRSALAADLRDAIEQRQFVLHYQLQVDRTGRARGAEALLRWQHPRAGLMMPDRFIALAEDTGLIEPLGQWVLEQACRVLAGWQRDDALRELQLAVNVSPRQFRRDDFVASVLRPLRECRVDAQRLKIEITESLVLDDVDDAVRKIGELKRQGVGISLDDFGTGSSSLAYLTRLPLDQLKIDQSFVAKLPQRGSDAMVAQAVIALGKGLGLDVIAEGVETDAQHAFLLDHGCDAFQGWRFARAEPLEAFESKVRAGDSGLSATPR</sequence>
<dbReference type="InterPro" id="IPR011006">
    <property type="entry name" value="CheY-like_superfamily"/>
</dbReference>
<dbReference type="NCBIfam" id="TIGR00254">
    <property type="entry name" value="GGDEF"/>
    <property type="match status" value="1"/>
</dbReference>
<evidence type="ECO:0000313" key="6">
    <source>
        <dbReference type="EMBL" id="OIQ86526.1"/>
    </source>
</evidence>
<dbReference type="PANTHER" id="PTHR44757">
    <property type="entry name" value="DIGUANYLATE CYCLASE DGCP"/>
    <property type="match status" value="1"/>
</dbReference>
<dbReference type="SUPFAM" id="SSF141868">
    <property type="entry name" value="EAL domain-like"/>
    <property type="match status" value="1"/>
</dbReference>
<dbReference type="InterPro" id="IPR029787">
    <property type="entry name" value="Nucleotide_cyclase"/>
</dbReference>
<dbReference type="InterPro" id="IPR035965">
    <property type="entry name" value="PAS-like_dom_sf"/>
</dbReference>
<dbReference type="CDD" id="cd17557">
    <property type="entry name" value="REC_Rcp-like"/>
    <property type="match status" value="1"/>
</dbReference>
<dbReference type="PROSITE" id="PS50887">
    <property type="entry name" value="GGDEF"/>
    <property type="match status" value="1"/>
</dbReference>
<reference evidence="6" key="1">
    <citation type="submission" date="2016-10" db="EMBL/GenBank/DDBJ databases">
        <title>Sequence of Gallionella enrichment culture.</title>
        <authorList>
            <person name="Poehlein A."/>
            <person name="Muehling M."/>
            <person name="Daniel R."/>
        </authorList>
    </citation>
    <scope>NUCLEOTIDE SEQUENCE</scope>
</reference>
<feature type="domain" description="EAL" evidence="4">
    <location>
        <begin position="710"/>
        <end position="964"/>
    </location>
</feature>
<dbReference type="InterPro" id="IPR000160">
    <property type="entry name" value="GGDEF_dom"/>
</dbReference>
<feature type="domain" description="PAS" evidence="2">
    <location>
        <begin position="404"/>
        <end position="452"/>
    </location>
</feature>
<dbReference type="CDD" id="cd01948">
    <property type="entry name" value="EAL"/>
    <property type="match status" value="1"/>
</dbReference>
<dbReference type="InterPro" id="IPR000014">
    <property type="entry name" value="PAS"/>
</dbReference>
<feature type="domain" description="PAS" evidence="2">
    <location>
        <begin position="290"/>
        <end position="360"/>
    </location>
</feature>
<dbReference type="InterPro" id="IPR001610">
    <property type="entry name" value="PAC"/>
</dbReference>
<dbReference type="PROSITE" id="PS50883">
    <property type="entry name" value="EAL"/>
    <property type="match status" value="1"/>
</dbReference>
<organism evidence="6">
    <name type="scientific">mine drainage metagenome</name>
    <dbReference type="NCBI Taxonomy" id="410659"/>
    <lineage>
        <taxon>unclassified sequences</taxon>
        <taxon>metagenomes</taxon>
        <taxon>ecological metagenomes</taxon>
    </lineage>
</organism>
<dbReference type="SMART" id="SM00052">
    <property type="entry name" value="EAL"/>
    <property type="match status" value="1"/>
</dbReference>
<evidence type="ECO:0000259" key="3">
    <source>
        <dbReference type="PROSITE" id="PS50113"/>
    </source>
</evidence>
<dbReference type="InterPro" id="IPR043128">
    <property type="entry name" value="Rev_trsase/Diguanyl_cyclase"/>
</dbReference>
<dbReference type="InterPro" id="IPR035919">
    <property type="entry name" value="EAL_sf"/>
</dbReference>
<dbReference type="CDD" id="cd00156">
    <property type="entry name" value="REC"/>
    <property type="match status" value="1"/>
</dbReference>
<dbReference type="PROSITE" id="PS50112">
    <property type="entry name" value="PAS"/>
    <property type="match status" value="2"/>
</dbReference>
<dbReference type="PANTHER" id="PTHR44757:SF2">
    <property type="entry name" value="BIOFILM ARCHITECTURE MAINTENANCE PROTEIN MBAA"/>
    <property type="match status" value="1"/>
</dbReference>
<accession>A0A1J5QSB9</accession>
<dbReference type="InterPro" id="IPR013656">
    <property type="entry name" value="PAS_4"/>
</dbReference>
<dbReference type="NCBIfam" id="TIGR00229">
    <property type="entry name" value="sensory_box"/>
    <property type="match status" value="1"/>
</dbReference>
<dbReference type="Pfam" id="PF00072">
    <property type="entry name" value="Response_reg"/>
    <property type="match status" value="2"/>
</dbReference>
<dbReference type="InterPro" id="IPR001789">
    <property type="entry name" value="Sig_transdc_resp-reg_receiver"/>
</dbReference>
<dbReference type="Gene3D" id="3.20.20.450">
    <property type="entry name" value="EAL domain"/>
    <property type="match status" value="1"/>
</dbReference>
<dbReference type="Pfam" id="PF00989">
    <property type="entry name" value="PAS"/>
    <property type="match status" value="1"/>
</dbReference>
<name>A0A1J5QSB9_9ZZZZ</name>
<dbReference type="PROSITE" id="PS50110">
    <property type="entry name" value="RESPONSE_REGULATORY"/>
    <property type="match status" value="2"/>
</dbReference>
<feature type="domain" description="Response regulatory" evidence="1">
    <location>
        <begin position="157"/>
        <end position="272"/>
    </location>
</feature>
<dbReference type="EMBL" id="MLJW01000474">
    <property type="protein sequence ID" value="OIQ86526.1"/>
    <property type="molecule type" value="Genomic_DNA"/>
</dbReference>
<dbReference type="SMART" id="SM00091">
    <property type="entry name" value="PAS"/>
    <property type="match status" value="2"/>
</dbReference>
<evidence type="ECO:0000259" key="4">
    <source>
        <dbReference type="PROSITE" id="PS50883"/>
    </source>
</evidence>
<dbReference type="Gene3D" id="3.40.50.2300">
    <property type="match status" value="2"/>
</dbReference>
<dbReference type="InterPro" id="IPR013767">
    <property type="entry name" value="PAS_fold"/>
</dbReference>
<dbReference type="Pfam" id="PF00563">
    <property type="entry name" value="EAL"/>
    <property type="match status" value="1"/>
</dbReference>
<proteinExistence type="predicted"/>
<dbReference type="SUPFAM" id="SSF52172">
    <property type="entry name" value="CheY-like"/>
    <property type="match status" value="2"/>
</dbReference>
<dbReference type="SUPFAM" id="SSF55785">
    <property type="entry name" value="PYP-like sensor domain (PAS domain)"/>
    <property type="match status" value="2"/>
</dbReference>
<gene>
    <name evidence="6" type="primary">cph2_52</name>
    <name evidence="6" type="ORF">GALL_316120</name>
</gene>